<dbReference type="PANTHER" id="PTHR43278:SF4">
    <property type="entry name" value="NAD(P)H-DEPENDENT FMN-CONTAINING OXIDOREDUCTASE YWQN-RELATED"/>
    <property type="match status" value="1"/>
</dbReference>
<accession>A0ABY9TD85</accession>
<dbReference type="Proteomes" id="UP001248581">
    <property type="component" value="Chromosome"/>
</dbReference>
<evidence type="ECO:0000259" key="3">
    <source>
        <dbReference type="Pfam" id="PF03358"/>
    </source>
</evidence>
<protein>
    <submittedName>
        <fullName evidence="4">Flavodoxin family protein</fullName>
    </submittedName>
</protein>
<reference evidence="5" key="1">
    <citation type="submission" date="2023-09" db="EMBL/GenBank/DDBJ databases">
        <authorList>
            <person name="Li S."/>
            <person name="Li X."/>
            <person name="Zhang C."/>
            <person name="Zhao Z."/>
        </authorList>
    </citation>
    <scope>NUCLEOTIDE SEQUENCE [LARGE SCALE GENOMIC DNA]</scope>
    <source>
        <strain evidence="5">SQ345</strain>
    </source>
</reference>
<dbReference type="EMBL" id="CP134146">
    <property type="protein sequence ID" value="WNC66842.1"/>
    <property type="molecule type" value="Genomic_DNA"/>
</dbReference>
<proteinExistence type="predicted"/>
<dbReference type="InterPro" id="IPR051796">
    <property type="entry name" value="ISF_SsuE-like"/>
</dbReference>
<feature type="domain" description="NADPH-dependent FMN reductase-like" evidence="3">
    <location>
        <begin position="5"/>
        <end position="141"/>
    </location>
</feature>
<gene>
    <name evidence="4" type="ORF">RI845_09850</name>
</gene>
<keyword evidence="2" id="KW-0288">FMN</keyword>
<evidence type="ECO:0000256" key="1">
    <source>
        <dbReference type="ARBA" id="ARBA00022630"/>
    </source>
</evidence>
<dbReference type="Gene3D" id="3.40.50.360">
    <property type="match status" value="1"/>
</dbReference>
<keyword evidence="1" id="KW-0285">Flavoprotein</keyword>
<evidence type="ECO:0000313" key="4">
    <source>
        <dbReference type="EMBL" id="WNC66842.1"/>
    </source>
</evidence>
<name>A0ABY9TD85_9GAMM</name>
<dbReference type="PANTHER" id="PTHR43278">
    <property type="entry name" value="NAD(P)H-DEPENDENT FMN-CONTAINING OXIDOREDUCTASE YWQN-RELATED"/>
    <property type="match status" value="1"/>
</dbReference>
<dbReference type="Pfam" id="PF03358">
    <property type="entry name" value="FMN_red"/>
    <property type="match status" value="1"/>
</dbReference>
<dbReference type="InterPro" id="IPR029039">
    <property type="entry name" value="Flavoprotein-like_sf"/>
</dbReference>
<organism evidence="4 5">
    <name type="scientific">Thalassotalea nanhaiensis</name>
    <dbReference type="NCBI Taxonomy" id="3065648"/>
    <lineage>
        <taxon>Bacteria</taxon>
        <taxon>Pseudomonadati</taxon>
        <taxon>Pseudomonadota</taxon>
        <taxon>Gammaproteobacteria</taxon>
        <taxon>Alteromonadales</taxon>
        <taxon>Colwelliaceae</taxon>
        <taxon>Thalassotalea</taxon>
    </lineage>
</organism>
<dbReference type="InterPro" id="IPR005025">
    <property type="entry name" value="FMN_Rdtase-like_dom"/>
</dbReference>
<evidence type="ECO:0000313" key="5">
    <source>
        <dbReference type="Proteomes" id="UP001248581"/>
    </source>
</evidence>
<sequence length="170" mass="19409">MNNTVAILSSARTNGNTEKLLNRLAINTNTNIDIIDLSKYNVSEYDYNYNNQDDDFLTLIETILSYEKIIFASPVYWYSVTPTMKKFLDRISDLLDLPHLLDSGRRLRGKAAYVVCSSASTEVSNSFISAFKDTFEYLGMNYGGFLHADCSDGYQEKYYIDDLNSFKALF</sequence>
<evidence type="ECO:0000256" key="2">
    <source>
        <dbReference type="ARBA" id="ARBA00022643"/>
    </source>
</evidence>
<dbReference type="RefSeq" id="WP_348386007.1">
    <property type="nucleotide sequence ID" value="NZ_CP134146.1"/>
</dbReference>
<dbReference type="SUPFAM" id="SSF52218">
    <property type="entry name" value="Flavoproteins"/>
    <property type="match status" value="1"/>
</dbReference>
<keyword evidence="5" id="KW-1185">Reference proteome</keyword>